<dbReference type="Proteomes" id="UP000294894">
    <property type="component" value="Chromosome"/>
</dbReference>
<feature type="transmembrane region" description="Helical" evidence="1">
    <location>
        <begin position="204"/>
        <end position="220"/>
    </location>
</feature>
<dbReference type="Pfam" id="PF11139">
    <property type="entry name" value="SfLAP"/>
    <property type="match status" value="1"/>
</dbReference>
<dbReference type="EMBL" id="CP038267">
    <property type="protein sequence ID" value="QBR93835.1"/>
    <property type="molecule type" value="Genomic_DNA"/>
</dbReference>
<feature type="transmembrane region" description="Helical" evidence="1">
    <location>
        <begin position="150"/>
        <end position="174"/>
    </location>
</feature>
<reference evidence="2 3" key="1">
    <citation type="submission" date="2019-03" db="EMBL/GenBank/DDBJ databases">
        <title>Three New Species of Nocardioides, Nocardioides euryhalodurans sp. nov., Nocardioides seonyuensis sp. nov. and Nocardioides eburneoflavus sp. nov., Iolated from Soil.</title>
        <authorList>
            <person name="Roh S.G."/>
            <person name="Lee C."/>
            <person name="Kim M.-K."/>
            <person name="Kim S.B."/>
        </authorList>
    </citation>
    <scope>NUCLEOTIDE SEQUENCE [LARGE SCALE GENOMIC DNA]</scope>
    <source>
        <strain evidence="2 3">MMS17-SY117</strain>
    </source>
</reference>
<feature type="transmembrane region" description="Helical" evidence="1">
    <location>
        <begin position="43"/>
        <end position="63"/>
    </location>
</feature>
<dbReference type="RefSeq" id="WP_135079650.1">
    <property type="nucleotide sequence ID" value="NZ_CP038267.1"/>
</dbReference>
<name>A0A4P7GNQ0_9ACTN</name>
<organism evidence="2 3">
    <name type="scientific">Nocardioides euryhalodurans</name>
    <dbReference type="NCBI Taxonomy" id="2518370"/>
    <lineage>
        <taxon>Bacteria</taxon>
        <taxon>Bacillati</taxon>
        <taxon>Actinomycetota</taxon>
        <taxon>Actinomycetes</taxon>
        <taxon>Propionibacteriales</taxon>
        <taxon>Nocardioidaceae</taxon>
        <taxon>Nocardioides</taxon>
    </lineage>
</organism>
<sequence length="221" mass="23389">MTWELGGTLLGLAALDSLNPATIVAIILILLGSRRHPIGEALGFVFGAFASVFLVGLAVYFGAEAAAESITGALTWLRRGAFGLAALVLFLSAARSLRTRRRSAIELPDWFTPTTAAGLGIIMTGADLPNAFPYFIAIERLLTADVSSTTAVLVLVAYGVVYCLPCLVLLAVGLNHGERVVTALRRLFEQFGTEATLPPSPKRALTLFVLGLMVLAIAFTI</sequence>
<keyword evidence="1" id="KW-1133">Transmembrane helix</keyword>
<evidence type="ECO:0000256" key="1">
    <source>
        <dbReference type="SAM" id="Phobius"/>
    </source>
</evidence>
<keyword evidence="1" id="KW-0812">Transmembrane</keyword>
<gene>
    <name evidence="2" type="ORF">EXE57_17265</name>
</gene>
<evidence type="ECO:0000313" key="2">
    <source>
        <dbReference type="EMBL" id="QBR93835.1"/>
    </source>
</evidence>
<accession>A0A4P7GNQ0</accession>
<dbReference type="KEGG" id="noy:EXE57_17265"/>
<dbReference type="AlphaFoldDB" id="A0A4P7GNQ0"/>
<keyword evidence="3" id="KW-1185">Reference proteome</keyword>
<proteinExistence type="predicted"/>
<dbReference type="OrthoDB" id="5114475at2"/>
<dbReference type="InterPro" id="IPR021315">
    <property type="entry name" value="Gap/Sap"/>
</dbReference>
<evidence type="ECO:0000313" key="3">
    <source>
        <dbReference type="Proteomes" id="UP000294894"/>
    </source>
</evidence>
<evidence type="ECO:0008006" key="4">
    <source>
        <dbReference type="Google" id="ProtNLM"/>
    </source>
</evidence>
<feature type="transmembrane region" description="Helical" evidence="1">
    <location>
        <begin position="12"/>
        <end position="31"/>
    </location>
</feature>
<keyword evidence="1" id="KW-0472">Membrane</keyword>
<protein>
    <recommendedName>
        <fullName evidence="4">GAP family protein</fullName>
    </recommendedName>
</protein>
<feature type="transmembrane region" description="Helical" evidence="1">
    <location>
        <begin position="75"/>
        <end position="94"/>
    </location>
</feature>